<protein>
    <recommendedName>
        <fullName evidence="9">MICOS complex subunit MIC10</fullName>
    </recommendedName>
</protein>
<dbReference type="PANTHER" id="PTHR21304:SF0">
    <property type="entry name" value="MICOS COMPLEX SUBUNIT MIC10"/>
    <property type="match status" value="1"/>
</dbReference>
<dbReference type="EMBL" id="CAXITT010000023">
    <property type="protein sequence ID" value="CAL1527828.1"/>
    <property type="molecule type" value="Genomic_DNA"/>
</dbReference>
<feature type="region of interest" description="Disordered" evidence="10">
    <location>
        <begin position="128"/>
        <end position="148"/>
    </location>
</feature>
<evidence type="ECO:0000256" key="8">
    <source>
        <dbReference type="ARBA" id="ARBA00023136"/>
    </source>
</evidence>
<comment type="subcellular location">
    <subcellularLocation>
        <location evidence="2 9">Mitochondrion inner membrane</location>
        <topology evidence="2 9">Single-pass membrane protein</topology>
    </subcellularLocation>
</comment>
<evidence type="ECO:0000256" key="5">
    <source>
        <dbReference type="ARBA" id="ARBA00022792"/>
    </source>
</evidence>
<keyword evidence="12" id="KW-1185">Reference proteome</keyword>
<evidence type="ECO:0000256" key="7">
    <source>
        <dbReference type="ARBA" id="ARBA00023128"/>
    </source>
</evidence>
<gene>
    <name evidence="11" type="ORF">GSLYS_00001998001</name>
</gene>
<keyword evidence="4 9" id="KW-0812">Transmembrane</keyword>
<comment type="caution">
    <text evidence="11">The sequence shown here is derived from an EMBL/GenBank/DDBJ whole genome shotgun (WGS) entry which is preliminary data.</text>
</comment>
<dbReference type="PANTHER" id="PTHR21304">
    <property type="entry name" value="MICOS COMPLEX SUBUNIT MIC10"/>
    <property type="match status" value="1"/>
</dbReference>
<evidence type="ECO:0000256" key="1">
    <source>
        <dbReference type="ARBA" id="ARBA00002689"/>
    </source>
</evidence>
<dbReference type="AlphaFoldDB" id="A0AAV2H3S5"/>
<evidence type="ECO:0000256" key="4">
    <source>
        <dbReference type="ARBA" id="ARBA00022692"/>
    </source>
</evidence>
<keyword evidence="7 9" id="KW-0496">Mitochondrion</keyword>
<evidence type="ECO:0000256" key="2">
    <source>
        <dbReference type="ARBA" id="ARBA00004434"/>
    </source>
</evidence>
<sequence>MASSNGNSKRSEDVYGQKIDRCLYNALMKFVGGVGVGIVFSALLFKRKPWPVLLGVGVGMGMGISDCNHEFKGPVKVKTTGMAMRGKSPPPASDTTVSTPYYKRQRCSKIQDSEACCERKKEGLKCNCGREPSQDRKPCFLQKPRGRD</sequence>
<evidence type="ECO:0000256" key="10">
    <source>
        <dbReference type="SAM" id="MobiDB-lite"/>
    </source>
</evidence>
<evidence type="ECO:0000256" key="3">
    <source>
        <dbReference type="ARBA" id="ARBA00006792"/>
    </source>
</evidence>
<feature type="transmembrane region" description="Helical" evidence="9">
    <location>
        <begin position="26"/>
        <end position="45"/>
    </location>
</feature>
<comment type="subunit">
    <text evidence="9">Component of the mitochondrial contact site and cristae organizing system (MICOS) complex.</text>
</comment>
<dbReference type="Pfam" id="PF04418">
    <property type="entry name" value="DUF543"/>
    <property type="match status" value="1"/>
</dbReference>
<keyword evidence="6 9" id="KW-1133">Transmembrane helix</keyword>
<dbReference type="InterPro" id="IPR007512">
    <property type="entry name" value="Mic10"/>
</dbReference>
<comment type="function">
    <text evidence="1 9">Component of the MICOS complex, a large protein complex of the mitochondrial inner membrane that plays crucial roles in the maintenance of crista junctions, inner membrane architecture, and formation of contact sites to the outer membrane.</text>
</comment>
<dbReference type="GO" id="GO:0061617">
    <property type="term" value="C:MICOS complex"/>
    <property type="evidence" value="ECO:0007669"/>
    <property type="project" value="UniProtKB-UniRule"/>
</dbReference>
<reference evidence="11 12" key="1">
    <citation type="submission" date="2024-04" db="EMBL/GenBank/DDBJ databases">
        <authorList>
            <consortium name="Genoscope - CEA"/>
            <person name="William W."/>
        </authorList>
    </citation>
    <scope>NUCLEOTIDE SEQUENCE [LARGE SCALE GENOMIC DNA]</scope>
</reference>
<comment type="similarity">
    <text evidence="3 9">Belongs to the MICOS complex subunit Mic10 family.</text>
</comment>
<evidence type="ECO:0000313" key="11">
    <source>
        <dbReference type="EMBL" id="CAL1527828.1"/>
    </source>
</evidence>
<keyword evidence="5 9" id="KW-0999">Mitochondrion inner membrane</keyword>
<evidence type="ECO:0000313" key="12">
    <source>
        <dbReference type="Proteomes" id="UP001497497"/>
    </source>
</evidence>
<organism evidence="11 12">
    <name type="scientific">Lymnaea stagnalis</name>
    <name type="common">Great pond snail</name>
    <name type="synonym">Helix stagnalis</name>
    <dbReference type="NCBI Taxonomy" id="6523"/>
    <lineage>
        <taxon>Eukaryota</taxon>
        <taxon>Metazoa</taxon>
        <taxon>Spiralia</taxon>
        <taxon>Lophotrochozoa</taxon>
        <taxon>Mollusca</taxon>
        <taxon>Gastropoda</taxon>
        <taxon>Heterobranchia</taxon>
        <taxon>Euthyneura</taxon>
        <taxon>Panpulmonata</taxon>
        <taxon>Hygrophila</taxon>
        <taxon>Lymnaeoidea</taxon>
        <taxon>Lymnaeidae</taxon>
        <taxon>Lymnaea</taxon>
    </lineage>
</organism>
<keyword evidence="8 9" id="KW-0472">Membrane</keyword>
<accession>A0AAV2H3S5</accession>
<dbReference type="Proteomes" id="UP001497497">
    <property type="component" value="Unassembled WGS sequence"/>
</dbReference>
<evidence type="ECO:0000256" key="6">
    <source>
        <dbReference type="ARBA" id="ARBA00022989"/>
    </source>
</evidence>
<evidence type="ECO:0000256" key="9">
    <source>
        <dbReference type="RuleBase" id="RU363011"/>
    </source>
</evidence>
<proteinExistence type="inferred from homology"/>
<name>A0AAV2H3S5_LYMST</name>